<evidence type="ECO:0000259" key="5">
    <source>
        <dbReference type="Pfam" id="PF08126"/>
    </source>
</evidence>
<comment type="caution">
    <text evidence="7">The sequence shown here is derived from an EMBL/GenBank/DDBJ whole genome shotgun (WGS) entry which is preliminary data.</text>
</comment>
<dbReference type="InterPro" id="IPR029031">
    <property type="entry name" value="Gingipain_N_sf"/>
</dbReference>
<evidence type="ECO:0008006" key="9">
    <source>
        <dbReference type="Google" id="ProtNLM"/>
    </source>
</evidence>
<evidence type="ECO:0000256" key="3">
    <source>
        <dbReference type="SAM" id="SignalP"/>
    </source>
</evidence>
<dbReference type="InterPro" id="IPR025965">
    <property type="entry name" value="FlgD/Vpr_Ig-like"/>
</dbReference>
<dbReference type="Pfam" id="PF08126">
    <property type="entry name" value="Propeptide_C25"/>
    <property type="match status" value="1"/>
</dbReference>
<dbReference type="Gene3D" id="3.40.50.1460">
    <property type="match status" value="1"/>
</dbReference>
<dbReference type="GO" id="GO:0004197">
    <property type="term" value="F:cysteine-type endopeptidase activity"/>
    <property type="evidence" value="ECO:0007669"/>
    <property type="project" value="InterPro"/>
</dbReference>
<feature type="chain" id="PRO_5037390033" description="T9SS type A sorting domain-containing protein" evidence="3">
    <location>
        <begin position="27"/>
        <end position="1362"/>
    </location>
</feature>
<dbReference type="Gene3D" id="2.60.40.3800">
    <property type="match status" value="1"/>
</dbReference>
<protein>
    <recommendedName>
        <fullName evidence="9">T9SS type A sorting domain-containing protein</fullName>
    </recommendedName>
</protein>
<organism evidence="7 8">
    <name type="scientific">candidate division WOR-3 bacterium</name>
    <dbReference type="NCBI Taxonomy" id="2052148"/>
    <lineage>
        <taxon>Bacteria</taxon>
        <taxon>Bacteria division WOR-3</taxon>
    </lineage>
</organism>
<dbReference type="Pfam" id="PF01364">
    <property type="entry name" value="Peptidase_C25"/>
    <property type="match status" value="1"/>
</dbReference>
<dbReference type="Proteomes" id="UP000779900">
    <property type="component" value="Unassembled WGS sequence"/>
</dbReference>
<name>A0A937XDT9_UNCW3</name>
<feature type="signal peptide" evidence="3">
    <location>
        <begin position="1"/>
        <end position="26"/>
    </location>
</feature>
<dbReference type="GO" id="GO:0006508">
    <property type="term" value="P:proteolysis"/>
    <property type="evidence" value="ECO:0007669"/>
    <property type="project" value="InterPro"/>
</dbReference>
<feature type="domain" description="Gingipain" evidence="4">
    <location>
        <begin position="639"/>
        <end position="994"/>
    </location>
</feature>
<evidence type="ECO:0000259" key="6">
    <source>
        <dbReference type="Pfam" id="PF13860"/>
    </source>
</evidence>
<dbReference type="InterPro" id="IPR001769">
    <property type="entry name" value="Gingipain"/>
</dbReference>
<sequence length="1362" mass="147959">MINIARFVRSLLFVSLTVNLTTIGSAQDPGRSPDATRRLSPAQLPAGVGTGVPVTRRSVAQSATGKSLTRAAADAMQVLSSGEKGVVLEFAADSFSTVGTGTGVAVAARGFERLAEPGEPDLPSQVVLVGIPQTGGVRLSVSTEGTETSAGVQVRPAVGFGGSNQQTEQSILAGGGFWPAAPAEILSIETLRGIRVARVRVSPVQYNAATRMLQLHRKVRVTLSFDRPAFRNDRPDVLDDVIRPMLANGADAVGWKLDLPQQDSINFFERSNVWCRVKTESTGVYRINAAELKAAGFKPESIAPATMKLYSIGPHAINGPYPDTMVEVPVYVKENGDAKFDKGEYLAFYAESPSYWSTDSLWRTSDAVWQTNVFTSSNCWWLTWGGEDGRRMDTVSGGGATNPQPNGYAHARLETDSLCPSRSGLLWLWKDIVKIEGLEVTADVKLVLPRRDTIRWVKGRFYGKGSGSAYARVYLNGTELDTLRIPMDSKLPNNRRDFLFDSLPIEAAARAGKSDSLTVELYGDPEMEVFLDFLEVGYSEKLALSKTESQLEFIAPEGNGAEFGIDGAAGEVLLLDVTNPYNPGRIVQTGVSGSRRNLRLTGAGLRRVRCALSSGLLAPAEVVRRSPGSLRSPALSGDYFVVCPDEFYHAGELFARYRQGNVAGIPNARVQVAKLSEVYDDYAFGTEEPGAIKRLLQAKRPAYALLAGDGTYDYRNILQLRTGPTLPPYEMGLDIDPEVYGSTALALDAWYADLDGGGLAPDLILGRATVRSALEFRQFLDRVKRYETQPLGYWAKRYLLLADDEIKGSFDDPDEIRDHIPNCEEQADTAAGLLDPVKVYLTEYPLTATKLKAGASAEFIRQLTNGALLFCFFGHGAGFQLCHEQALHITNTVPSVNNGTRSPIAFYGSCGVGRFEDTRYEAIAEELVRKEGGTIAGVAATKATGSTSNARFARTMFKRLIDYPGEPIGPAYLQGFVAAEISHYCLFGDPATVLRMPRRGPAPEVSPDTFYPGGRNEFTAAETVRARGSYEVSAREAVWRREYYSDVVPQGLVYDLPGYEIHHGVGTFDSSRVLGSFTVPRLPYPETTVVANGRYIRIPGSGRVSLYSFGGQTALSYERDSISLDTAVSTSDNQPPVVGLYADGIPLVPGDTNLVPRNFGLLGRLSDESGIFLVPNMDPAIQDVVLSLKMAGTITALASYFHYDNNSTVAGQFTYPLELENEMDSLTITAADNMVEPTNPGQNRTRLTVLLKTQLTDALKLSDCLVYPNPTTGPARFTFGLNRAALVSVKVFTVAGRLVRVLQPAPCGFGYNQLEWDGLDKDGQPLANGVYLYKLDARVTEASSAGSQSASTSFRDKFLVYR</sequence>
<dbReference type="SUPFAM" id="SSF52129">
    <property type="entry name" value="Caspase-like"/>
    <property type="match status" value="1"/>
</dbReference>
<dbReference type="InterPro" id="IPR038490">
    <property type="entry name" value="Gingipain_propep_sf"/>
</dbReference>
<gene>
    <name evidence="7" type="ORF">FJY68_06960</name>
</gene>
<accession>A0A937XDT9</accession>
<feature type="domain" description="FlgD/Vpr Ig-like" evidence="6">
    <location>
        <begin position="1272"/>
        <end position="1337"/>
    </location>
</feature>
<dbReference type="Gene3D" id="3.40.50.10390">
    <property type="entry name" value="Gingipain r, domain 1"/>
    <property type="match status" value="1"/>
</dbReference>
<evidence type="ECO:0000259" key="4">
    <source>
        <dbReference type="Pfam" id="PF01364"/>
    </source>
</evidence>
<dbReference type="Pfam" id="PF13860">
    <property type="entry name" value="FlgD_ig"/>
    <property type="match status" value="1"/>
</dbReference>
<evidence type="ECO:0000256" key="2">
    <source>
        <dbReference type="SAM" id="MobiDB-lite"/>
    </source>
</evidence>
<dbReference type="Gene3D" id="2.60.40.4070">
    <property type="match status" value="1"/>
</dbReference>
<dbReference type="EMBL" id="VGIR01000035">
    <property type="protein sequence ID" value="MBM3331578.1"/>
    <property type="molecule type" value="Genomic_DNA"/>
</dbReference>
<evidence type="ECO:0000313" key="8">
    <source>
        <dbReference type="Proteomes" id="UP000779900"/>
    </source>
</evidence>
<evidence type="ECO:0000256" key="1">
    <source>
        <dbReference type="ARBA" id="ARBA00022729"/>
    </source>
</evidence>
<keyword evidence="1 3" id="KW-0732">Signal</keyword>
<proteinExistence type="predicted"/>
<evidence type="ECO:0000313" key="7">
    <source>
        <dbReference type="EMBL" id="MBM3331578.1"/>
    </source>
</evidence>
<dbReference type="InterPro" id="IPR012600">
    <property type="entry name" value="Propeptide_C25"/>
</dbReference>
<dbReference type="InterPro" id="IPR029030">
    <property type="entry name" value="Caspase-like_dom_sf"/>
</dbReference>
<feature type="region of interest" description="Disordered" evidence="2">
    <location>
        <begin position="24"/>
        <end position="51"/>
    </location>
</feature>
<reference evidence="7" key="1">
    <citation type="submission" date="2019-03" db="EMBL/GenBank/DDBJ databases">
        <title>Lake Tanganyika Metagenome-Assembled Genomes (MAGs).</title>
        <authorList>
            <person name="Tran P."/>
        </authorList>
    </citation>
    <scope>NUCLEOTIDE SEQUENCE</scope>
    <source>
        <strain evidence="7">K_DeepCast_150m_m2_040</strain>
    </source>
</reference>
<feature type="domain" description="Gingipain propeptide" evidence="5">
    <location>
        <begin position="76"/>
        <end position="248"/>
    </location>
</feature>